<dbReference type="Pfam" id="PF13639">
    <property type="entry name" value="zf-RING_2"/>
    <property type="match status" value="1"/>
</dbReference>
<evidence type="ECO:0000256" key="5">
    <source>
        <dbReference type="ARBA" id="ARBA00022833"/>
    </source>
</evidence>
<evidence type="ECO:0000256" key="4">
    <source>
        <dbReference type="ARBA" id="ARBA00022771"/>
    </source>
</evidence>
<evidence type="ECO:0000256" key="6">
    <source>
        <dbReference type="PROSITE-ProRule" id="PRU00175"/>
    </source>
</evidence>
<dbReference type="Gene3D" id="3.30.40.10">
    <property type="entry name" value="Zinc/RING finger domain, C3HC4 (zinc finger)"/>
    <property type="match status" value="1"/>
</dbReference>
<dbReference type="InterPro" id="IPR001841">
    <property type="entry name" value="Znf_RING"/>
</dbReference>
<dbReference type="SMART" id="SM00184">
    <property type="entry name" value="RING"/>
    <property type="match status" value="1"/>
</dbReference>
<dbReference type="InterPro" id="IPR011016">
    <property type="entry name" value="Znf_RING-CH"/>
</dbReference>
<dbReference type="SMART" id="SM00744">
    <property type="entry name" value="RINGv"/>
    <property type="match status" value="1"/>
</dbReference>
<dbReference type="PANTHER" id="PTHR15710:SF77">
    <property type="entry name" value="RING-H2 FINGER PROTEIN ATL21B"/>
    <property type="match status" value="1"/>
</dbReference>
<gene>
    <name evidence="8" type="ORF">Fmac_005326</name>
</gene>
<reference evidence="8 9" key="1">
    <citation type="submission" date="2024-08" db="EMBL/GenBank/DDBJ databases">
        <title>Insights into the chromosomal genome structure of Flemingia macrophylla.</title>
        <authorList>
            <person name="Ding Y."/>
            <person name="Zhao Y."/>
            <person name="Bi W."/>
            <person name="Wu M."/>
            <person name="Zhao G."/>
            <person name="Gong Y."/>
            <person name="Li W."/>
            <person name="Zhang P."/>
        </authorList>
    </citation>
    <scope>NUCLEOTIDE SEQUENCE [LARGE SCALE GENOMIC DNA]</scope>
    <source>
        <strain evidence="8">DYQJB</strain>
        <tissue evidence="8">Leaf</tissue>
    </source>
</reference>
<dbReference type="SUPFAM" id="SSF57850">
    <property type="entry name" value="RING/U-box"/>
    <property type="match status" value="1"/>
</dbReference>
<evidence type="ECO:0000313" key="9">
    <source>
        <dbReference type="Proteomes" id="UP001603857"/>
    </source>
</evidence>
<protein>
    <recommendedName>
        <fullName evidence="2">RING-type E3 ubiquitin transferase</fullName>
        <ecNumber evidence="2">2.3.2.27</ecNumber>
    </recommendedName>
</protein>
<comment type="caution">
    <text evidence="8">The sequence shown here is derived from an EMBL/GenBank/DDBJ whole genome shotgun (WGS) entry which is preliminary data.</text>
</comment>
<accession>A0ABD1N810</accession>
<organism evidence="8 9">
    <name type="scientific">Flemingia macrophylla</name>
    <dbReference type="NCBI Taxonomy" id="520843"/>
    <lineage>
        <taxon>Eukaryota</taxon>
        <taxon>Viridiplantae</taxon>
        <taxon>Streptophyta</taxon>
        <taxon>Embryophyta</taxon>
        <taxon>Tracheophyta</taxon>
        <taxon>Spermatophyta</taxon>
        <taxon>Magnoliopsida</taxon>
        <taxon>eudicotyledons</taxon>
        <taxon>Gunneridae</taxon>
        <taxon>Pentapetalae</taxon>
        <taxon>rosids</taxon>
        <taxon>fabids</taxon>
        <taxon>Fabales</taxon>
        <taxon>Fabaceae</taxon>
        <taxon>Papilionoideae</taxon>
        <taxon>50 kb inversion clade</taxon>
        <taxon>NPAAA clade</taxon>
        <taxon>indigoferoid/millettioid clade</taxon>
        <taxon>Phaseoleae</taxon>
        <taxon>Flemingia</taxon>
    </lineage>
</organism>
<keyword evidence="3" id="KW-0479">Metal-binding</keyword>
<dbReference type="InterPro" id="IPR013083">
    <property type="entry name" value="Znf_RING/FYVE/PHD"/>
</dbReference>
<dbReference type="EC" id="2.3.2.27" evidence="2"/>
<dbReference type="GO" id="GO:0061630">
    <property type="term" value="F:ubiquitin protein ligase activity"/>
    <property type="evidence" value="ECO:0007669"/>
    <property type="project" value="UniProtKB-EC"/>
</dbReference>
<evidence type="ECO:0000313" key="8">
    <source>
        <dbReference type="EMBL" id="KAL2344041.1"/>
    </source>
</evidence>
<dbReference type="PROSITE" id="PS50089">
    <property type="entry name" value="ZF_RING_2"/>
    <property type="match status" value="1"/>
</dbReference>
<evidence type="ECO:0000259" key="7">
    <source>
        <dbReference type="PROSITE" id="PS50089"/>
    </source>
</evidence>
<keyword evidence="4 6" id="KW-0863">Zinc-finger</keyword>
<comment type="catalytic activity">
    <reaction evidence="1">
        <text>S-ubiquitinyl-[E2 ubiquitin-conjugating enzyme]-L-cysteine + [acceptor protein]-L-lysine = [E2 ubiquitin-conjugating enzyme]-L-cysteine + N(6)-ubiquitinyl-[acceptor protein]-L-lysine.</text>
        <dbReference type="EC" id="2.3.2.27"/>
    </reaction>
</comment>
<evidence type="ECO:0000256" key="3">
    <source>
        <dbReference type="ARBA" id="ARBA00022723"/>
    </source>
</evidence>
<evidence type="ECO:0000256" key="2">
    <source>
        <dbReference type="ARBA" id="ARBA00012483"/>
    </source>
</evidence>
<proteinExistence type="predicted"/>
<dbReference type="Proteomes" id="UP001603857">
    <property type="component" value="Unassembled WGS sequence"/>
</dbReference>
<dbReference type="PANTHER" id="PTHR15710">
    <property type="entry name" value="E3 UBIQUITIN-PROTEIN LIGASE PRAJA"/>
    <property type="match status" value="1"/>
</dbReference>
<dbReference type="EMBL" id="JBGMDY010000002">
    <property type="protein sequence ID" value="KAL2344041.1"/>
    <property type="molecule type" value="Genomic_DNA"/>
</dbReference>
<keyword evidence="9" id="KW-1185">Reference proteome</keyword>
<name>A0ABD1N810_9FABA</name>
<sequence length="248" mass="28689">MVDIADSFSSFRFHVRSEEPLKPKLRDILKFHVNVTILHYTYYSLPRRRITTPVTLFRRSIPIICENFLENNHIFLRSALWPSSDPNEIPHRLDQLAQRIGSRIQQELELQTNTSADSECGEFSLALDIFIDPLIEDISNDNSDDNDYDNNDNNYNYNEDQEDAVIEESMQQGVTIIPASNEAIQSLKACRDSLFLETEKCNICMDKFEDDALSMPCSHVFHAHCIVKWLQISHTCPLCRYPMPTAKD</sequence>
<dbReference type="GO" id="GO:0008270">
    <property type="term" value="F:zinc ion binding"/>
    <property type="evidence" value="ECO:0007669"/>
    <property type="project" value="UniProtKB-KW"/>
</dbReference>
<keyword evidence="5" id="KW-0862">Zinc</keyword>
<feature type="domain" description="RING-type" evidence="7">
    <location>
        <begin position="201"/>
        <end position="240"/>
    </location>
</feature>
<dbReference type="AlphaFoldDB" id="A0ABD1N810"/>
<evidence type="ECO:0000256" key="1">
    <source>
        <dbReference type="ARBA" id="ARBA00000900"/>
    </source>
</evidence>